<dbReference type="EMBL" id="LWSA01000296">
    <property type="protein sequence ID" value="OCX68482.1"/>
    <property type="molecule type" value="Genomic_DNA"/>
</dbReference>
<dbReference type="Proteomes" id="UP000094893">
    <property type="component" value="Unassembled WGS sequence"/>
</dbReference>
<proteinExistence type="predicted"/>
<sequence length="61" mass="6907">MEQKKVSAKDFFEKMEQMAPEEADQELARLMVGYGIQPKPAQGALYRPAWPEHKPLGIAYG</sequence>
<reference evidence="1 2" key="1">
    <citation type="journal article" date="2016" name="Int. J. Mol. Sci.">
        <title>Comparative genomics of the extreme acidophile Acidithiobacillus thiooxidans reveals intraspecific divergence and niche adaptation.</title>
        <authorList>
            <person name="Zhang X."/>
            <person name="Feng X."/>
            <person name="Tao J."/>
            <person name="Ma L."/>
            <person name="Xiao Y."/>
            <person name="Liang Y."/>
            <person name="Liu X."/>
            <person name="Yin H."/>
        </authorList>
    </citation>
    <scope>NUCLEOTIDE SEQUENCE [LARGE SCALE GENOMIC DNA]</scope>
    <source>
        <strain evidence="1 2">A02</strain>
    </source>
</reference>
<name>A0A1C2J580_ACITH</name>
<accession>A0A1C2J580</accession>
<protein>
    <submittedName>
        <fullName evidence="1">Uncharacterized protein</fullName>
    </submittedName>
</protein>
<evidence type="ECO:0000313" key="1">
    <source>
        <dbReference type="EMBL" id="OCX68482.1"/>
    </source>
</evidence>
<dbReference type="RefSeq" id="WP_024892435.1">
    <property type="nucleotide sequence ID" value="NZ_LWRZ01000401.1"/>
</dbReference>
<comment type="caution">
    <text evidence="1">The sequence shown here is derived from an EMBL/GenBank/DDBJ whole genome shotgun (WGS) entry which is preliminary data.</text>
</comment>
<evidence type="ECO:0000313" key="2">
    <source>
        <dbReference type="Proteomes" id="UP000094893"/>
    </source>
</evidence>
<gene>
    <name evidence="1" type="ORF">A6P07_18095</name>
</gene>
<organism evidence="1 2">
    <name type="scientific">Acidithiobacillus thiooxidans</name>
    <name type="common">Thiobacillus thiooxidans</name>
    <dbReference type="NCBI Taxonomy" id="930"/>
    <lineage>
        <taxon>Bacteria</taxon>
        <taxon>Pseudomonadati</taxon>
        <taxon>Pseudomonadota</taxon>
        <taxon>Acidithiobacillia</taxon>
        <taxon>Acidithiobacillales</taxon>
        <taxon>Acidithiobacillaceae</taxon>
        <taxon>Acidithiobacillus</taxon>
    </lineage>
</organism>
<dbReference type="AlphaFoldDB" id="A0A1C2J580"/>